<name>A0A0C3J4W7_PISTI</name>
<sequence length="433" mass="46348">MSTSSIFESYDAQMIDFPHDLDVPMNPSSSEIFPEASMDHDPVGEGSIEVDMEEYGGDHPEYEMADGMEILVTGDIGESFDVEVFDVSRAHTPLPAFEQQSSLHLAGGVSIGSDLYHSAAEDMPKQSSHSTAPSAIEHSGDVPSEQPEHGVHDVPQSEPLPLQETSTNTQLNRVERTVSDVVGKSYPHLEASQSLSHNGALNVDSDRDGELHGKSSSGIADLPQVSEESNPGYEVLPTAVPVPLSDGDYTPLHSEVVADGDHNESLAQEGGHDPPNADLSPDHAERATHSAGNVSEDVGVSHLTAEKQGGEVDDTLKISEGVYIDPPPAVLLSVESSVEALFCLFNQPIAEVSSQSPPHESREGAVGSYHLLLEGSPTLYYEPISNVFDALRQDEEFLSSIPHSFEGELVFDAYDLQLTISEVSCVACSSFAC</sequence>
<feature type="compositionally biased region" description="Basic and acidic residues" evidence="1">
    <location>
        <begin position="204"/>
        <end position="213"/>
    </location>
</feature>
<organism evidence="2 3">
    <name type="scientific">Pisolithus tinctorius Marx 270</name>
    <dbReference type="NCBI Taxonomy" id="870435"/>
    <lineage>
        <taxon>Eukaryota</taxon>
        <taxon>Fungi</taxon>
        <taxon>Dikarya</taxon>
        <taxon>Basidiomycota</taxon>
        <taxon>Agaricomycotina</taxon>
        <taxon>Agaricomycetes</taxon>
        <taxon>Agaricomycetidae</taxon>
        <taxon>Boletales</taxon>
        <taxon>Sclerodermatineae</taxon>
        <taxon>Pisolithaceae</taxon>
        <taxon>Pisolithus</taxon>
    </lineage>
</organism>
<dbReference type="Proteomes" id="UP000054217">
    <property type="component" value="Unassembled WGS sequence"/>
</dbReference>
<feature type="region of interest" description="Disordered" evidence="1">
    <location>
        <begin position="189"/>
        <end position="296"/>
    </location>
</feature>
<dbReference type="HOGENOM" id="CLU_633284_0_0_1"/>
<dbReference type="STRING" id="870435.A0A0C3J4W7"/>
<dbReference type="OrthoDB" id="2507795at2759"/>
<evidence type="ECO:0000256" key="1">
    <source>
        <dbReference type="SAM" id="MobiDB-lite"/>
    </source>
</evidence>
<reference evidence="3" key="2">
    <citation type="submission" date="2015-01" db="EMBL/GenBank/DDBJ databases">
        <title>Evolutionary Origins and Diversification of the Mycorrhizal Mutualists.</title>
        <authorList>
            <consortium name="DOE Joint Genome Institute"/>
            <consortium name="Mycorrhizal Genomics Consortium"/>
            <person name="Kohler A."/>
            <person name="Kuo A."/>
            <person name="Nagy L.G."/>
            <person name="Floudas D."/>
            <person name="Copeland A."/>
            <person name="Barry K.W."/>
            <person name="Cichocki N."/>
            <person name="Veneault-Fourrey C."/>
            <person name="LaButti K."/>
            <person name="Lindquist E.A."/>
            <person name="Lipzen A."/>
            <person name="Lundell T."/>
            <person name="Morin E."/>
            <person name="Murat C."/>
            <person name="Riley R."/>
            <person name="Ohm R."/>
            <person name="Sun H."/>
            <person name="Tunlid A."/>
            <person name="Henrissat B."/>
            <person name="Grigoriev I.V."/>
            <person name="Hibbett D.S."/>
            <person name="Martin F."/>
        </authorList>
    </citation>
    <scope>NUCLEOTIDE SEQUENCE [LARGE SCALE GENOMIC DNA]</scope>
    <source>
        <strain evidence="3">Marx 270</strain>
    </source>
</reference>
<proteinExistence type="predicted"/>
<dbReference type="InParanoid" id="A0A0C3J4W7"/>
<dbReference type="EMBL" id="KN831973">
    <property type="protein sequence ID" value="KIO04128.1"/>
    <property type="molecule type" value="Genomic_DNA"/>
</dbReference>
<keyword evidence="3" id="KW-1185">Reference proteome</keyword>
<evidence type="ECO:0000313" key="3">
    <source>
        <dbReference type="Proteomes" id="UP000054217"/>
    </source>
</evidence>
<gene>
    <name evidence="2" type="ORF">M404DRAFT_603836</name>
</gene>
<evidence type="ECO:0000313" key="2">
    <source>
        <dbReference type="EMBL" id="KIO04128.1"/>
    </source>
</evidence>
<feature type="region of interest" description="Disordered" evidence="1">
    <location>
        <begin position="120"/>
        <end position="174"/>
    </location>
</feature>
<dbReference type="AlphaFoldDB" id="A0A0C3J4W7"/>
<accession>A0A0C3J4W7</accession>
<feature type="compositionally biased region" description="Polar residues" evidence="1">
    <location>
        <begin position="163"/>
        <end position="172"/>
    </location>
</feature>
<protein>
    <submittedName>
        <fullName evidence="2">Uncharacterized protein</fullName>
    </submittedName>
</protein>
<reference evidence="2 3" key="1">
    <citation type="submission" date="2014-04" db="EMBL/GenBank/DDBJ databases">
        <authorList>
            <consortium name="DOE Joint Genome Institute"/>
            <person name="Kuo A."/>
            <person name="Kohler A."/>
            <person name="Costa M.D."/>
            <person name="Nagy L.G."/>
            <person name="Floudas D."/>
            <person name="Copeland A."/>
            <person name="Barry K.W."/>
            <person name="Cichocki N."/>
            <person name="Veneault-Fourrey C."/>
            <person name="LaButti K."/>
            <person name="Lindquist E.A."/>
            <person name="Lipzen A."/>
            <person name="Lundell T."/>
            <person name="Morin E."/>
            <person name="Murat C."/>
            <person name="Sun H."/>
            <person name="Tunlid A."/>
            <person name="Henrissat B."/>
            <person name="Grigoriev I.V."/>
            <person name="Hibbett D.S."/>
            <person name="Martin F."/>
            <person name="Nordberg H.P."/>
            <person name="Cantor M.N."/>
            <person name="Hua S.X."/>
        </authorList>
    </citation>
    <scope>NUCLEOTIDE SEQUENCE [LARGE SCALE GENOMIC DNA]</scope>
    <source>
        <strain evidence="2 3">Marx 270</strain>
    </source>
</reference>